<sequence>LEGDGSMRSTTLWSLRTSAENYMRRSINFLDVTISITEDGTFHSTLYRKSTATNSLLHWTSHHPRSLKEGIPVGQYLRLRRNCSDIQDFTLKVKQLRQHFKEKGYPNRCLKKAYKRALQTERSDLLCDFSKKITNKDAGNIRMIATFDMGWPEVRKSLERFWPILLNDIHLKGALSPHVDITARRGRNIRDLLVPSHFSTKPQLRATWLGTPPMGTYSCGKCVACKFILKNSKTVSDSQGLGSFK</sequence>
<feature type="domain" description="Helix-turn-helix" evidence="1">
    <location>
        <begin position="56"/>
        <end position="113"/>
    </location>
</feature>
<feature type="non-terminal residue" evidence="2">
    <location>
        <position position="245"/>
    </location>
</feature>
<protein>
    <recommendedName>
        <fullName evidence="1">Helix-turn-helix domain-containing protein</fullName>
    </recommendedName>
</protein>
<keyword evidence="3" id="KW-1185">Reference proteome</keyword>
<dbReference type="Pfam" id="PF26215">
    <property type="entry name" value="HTH_animal"/>
    <property type="match status" value="1"/>
</dbReference>
<dbReference type="AlphaFoldDB" id="A0AAD1RWR8"/>
<evidence type="ECO:0000259" key="1">
    <source>
        <dbReference type="Pfam" id="PF26215"/>
    </source>
</evidence>
<dbReference type="PANTHER" id="PTHR21301:SF13">
    <property type="match status" value="1"/>
</dbReference>
<dbReference type="InterPro" id="IPR058912">
    <property type="entry name" value="HTH_animal"/>
</dbReference>
<reference evidence="2" key="1">
    <citation type="submission" date="2022-03" db="EMBL/GenBank/DDBJ databases">
        <authorList>
            <person name="Alioto T."/>
            <person name="Alioto T."/>
            <person name="Gomez Garrido J."/>
        </authorList>
    </citation>
    <scope>NUCLEOTIDE SEQUENCE</scope>
</reference>
<organism evidence="2 3">
    <name type="scientific">Pelobates cultripes</name>
    <name type="common">Western spadefoot toad</name>
    <dbReference type="NCBI Taxonomy" id="61616"/>
    <lineage>
        <taxon>Eukaryota</taxon>
        <taxon>Metazoa</taxon>
        <taxon>Chordata</taxon>
        <taxon>Craniata</taxon>
        <taxon>Vertebrata</taxon>
        <taxon>Euteleostomi</taxon>
        <taxon>Amphibia</taxon>
        <taxon>Batrachia</taxon>
        <taxon>Anura</taxon>
        <taxon>Pelobatoidea</taxon>
        <taxon>Pelobatidae</taxon>
        <taxon>Pelobates</taxon>
    </lineage>
</organism>
<proteinExistence type="predicted"/>
<accession>A0AAD1RWR8</accession>
<dbReference type="EMBL" id="OW240915">
    <property type="protein sequence ID" value="CAH2282771.1"/>
    <property type="molecule type" value="Genomic_DNA"/>
</dbReference>
<dbReference type="Proteomes" id="UP001295444">
    <property type="component" value="Chromosome 04"/>
</dbReference>
<evidence type="ECO:0000313" key="2">
    <source>
        <dbReference type="EMBL" id="CAH2282771.1"/>
    </source>
</evidence>
<dbReference type="PANTHER" id="PTHR21301">
    <property type="entry name" value="REVERSE TRANSCRIPTASE"/>
    <property type="match status" value="1"/>
</dbReference>
<name>A0AAD1RWR8_PELCU</name>
<evidence type="ECO:0000313" key="3">
    <source>
        <dbReference type="Proteomes" id="UP001295444"/>
    </source>
</evidence>
<feature type="non-terminal residue" evidence="2">
    <location>
        <position position="1"/>
    </location>
</feature>
<gene>
    <name evidence="2" type="ORF">PECUL_23A001321</name>
</gene>